<dbReference type="Proteomes" id="UP000219775">
    <property type="component" value="Unassembled WGS sequence"/>
</dbReference>
<evidence type="ECO:0000313" key="2">
    <source>
        <dbReference type="EMBL" id="PEM66434.1"/>
    </source>
</evidence>
<reference evidence="2 3" key="1">
    <citation type="submission" date="2017-09" db="EMBL/GenBank/DDBJ databases">
        <title>Large-scale bioinformatics analysis of Bacillus genomes uncovers conserved roles of natural products in bacterial physiology.</title>
        <authorList>
            <consortium name="Agbiome Team Llc"/>
            <person name="Bleich R.M."/>
            <person name="Grubbs K.J."/>
            <person name="Santa Maria K.C."/>
            <person name="Allen S.E."/>
            <person name="Farag S."/>
            <person name="Shank E.A."/>
            <person name="Bowers A."/>
        </authorList>
    </citation>
    <scope>NUCLEOTIDE SEQUENCE [LARGE SCALE GENOMIC DNA]</scope>
    <source>
        <strain evidence="2 3">AFS009893</strain>
    </source>
</reference>
<dbReference type="InterPro" id="IPR009057">
    <property type="entry name" value="Homeodomain-like_sf"/>
</dbReference>
<dbReference type="GO" id="GO:0000150">
    <property type="term" value="F:DNA strand exchange activity"/>
    <property type="evidence" value="ECO:0007669"/>
    <property type="project" value="InterPro"/>
</dbReference>
<dbReference type="InterPro" id="IPR006120">
    <property type="entry name" value="Resolvase_HTH_dom"/>
</dbReference>
<gene>
    <name evidence="2" type="ORF">CN613_22405</name>
</gene>
<dbReference type="GO" id="GO:0003677">
    <property type="term" value="F:DNA binding"/>
    <property type="evidence" value="ECO:0007669"/>
    <property type="project" value="InterPro"/>
</dbReference>
<dbReference type="Pfam" id="PF02796">
    <property type="entry name" value="HTH_7"/>
    <property type="match status" value="1"/>
</dbReference>
<dbReference type="SUPFAM" id="SSF46689">
    <property type="entry name" value="Homeodomain-like"/>
    <property type="match status" value="1"/>
</dbReference>
<protein>
    <recommendedName>
        <fullName evidence="1">Resolvase HTH domain-containing protein</fullName>
    </recommendedName>
</protein>
<comment type="caution">
    <text evidence="2">The sequence shown here is derived from an EMBL/GenBank/DDBJ whole genome shotgun (WGS) entry which is preliminary data.</text>
</comment>
<dbReference type="Gene3D" id="1.10.10.60">
    <property type="entry name" value="Homeodomain-like"/>
    <property type="match status" value="1"/>
</dbReference>
<organism evidence="2 3">
    <name type="scientific">Bacillus pseudomycoides</name>
    <dbReference type="NCBI Taxonomy" id="64104"/>
    <lineage>
        <taxon>Bacteria</taxon>
        <taxon>Bacillati</taxon>
        <taxon>Bacillota</taxon>
        <taxon>Bacilli</taxon>
        <taxon>Bacillales</taxon>
        <taxon>Bacillaceae</taxon>
        <taxon>Bacillus</taxon>
        <taxon>Bacillus cereus group</taxon>
    </lineage>
</organism>
<evidence type="ECO:0000259" key="1">
    <source>
        <dbReference type="Pfam" id="PF02796"/>
    </source>
</evidence>
<proteinExistence type="predicted"/>
<feature type="domain" description="Resolvase HTH" evidence="1">
    <location>
        <begin position="8"/>
        <end position="34"/>
    </location>
</feature>
<accession>A0A2B6QWG0</accession>
<dbReference type="EMBL" id="NUDP01000091">
    <property type="protein sequence ID" value="PEM66434.1"/>
    <property type="molecule type" value="Genomic_DNA"/>
</dbReference>
<name>A0A2B6QWG0_9BACI</name>
<evidence type="ECO:0000313" key="3">
    <source>
        <dbReference type="Proteomes" id="UP000219775"/>
    </source>
</evidence>
<dbReference type="AlphaFoldDB" id="A0A2B6QWG0"/>
<sequence length="36" mass="3914">MFSVLPNIDQGSTISEAAEKAGISRMTLYRKANSNI</sequence>